<dbReference type="Proteomes" id="UP000697710">
    <property type="component" value="Unassembled WGS sequence"/>
</dbReference>
<evidence type="ECO:0000256" key="1">
    <source>
        <dbReference type="SAM" id="MobiDB-lite"/>
    </source>
</evidence>
<feature type="transmembrane region" description="Helical" evidence="2">
    <location>
        <begin position="105"/>
        <end position="125"/>
    </location>
</feature>
<evidence type="ECO:0000256" key="2">
    <source>
        <dbReference type="SAM" id="Phobius"/>
    </source>
</evidence>
<feature type="transmembrane region" description="Helical" evidence="2">
    <location>
        <begin position="188"/>
        <end position="206"/>
    </location>
</feature>
<protein>
    <submittedName>
        <fullName evidence="3">Uncharacterized protein</fullName>
    </submittedName>
</protein>
<feature type="compositionally biased region" description="Basic and acidic residues" evidence="1">
    <location>
        <begin position="131"/>
        <end position="143"/>
    </location>
</feature>
<reference evidence="3" key="2">
    <citation type="journal article" date="2021" name="Microbiome">
        <title>Successional dynamics and alternative stable states in a saline activated sludge microbial community over 9 years.</title>
        <authorList>
            <person name="Wang Y."/>
            <person name="Ye J."/>
            <person name="Ju F."/>
            <person name="Liu L."/>
            <person name="Boyd J.A."/>
            <person name="Deng Y."/>
            <person name="Parks D.H."/>
            <person name="Jiang X."/>
            <person name="Yin X."/>
            <person name="Woodcroft B.J."/>
            <person name="Tyson G.W."/>
            <person name="Hugenholtz P."/>
            <person name="Polz M.F."/>
            <person name="Zhang T."/>
        </authorList>
    </citation>
    <scope>NUCLEOTIDE SEQUENCE</scope>
    <source>
        <strain evidence="3">HKST-UBA01</strain>
    </source>
</reference>
<sequence length="435" mass="47262">PNRSAARWWITALLAASVTATRFESLFLVGCAVLVLLVHHRWRAAIANGCAAVLPVAVNAGYAIAHGGQWLPNSVLLKGNADHPWSIAPTVAKFAAGLHETPQSYVPILVLWITSVILWGALRFLGTRNGDGREDTRAEEAASKETASGAAASGAAASRNSGSRGATGVEASRRTLGSVSRREIEAKLAIFVLTVPLHVHLAELGWFYRYEAYLIAIGTLVVLQGATRLLRELGSHRPGLPGRVGILAASLVLAACLGCPLTTRSIESYRESPLAAQCIYDQPVRLASFLGRYYDGRKVAINDIGAVSYYSDVRSTDLVGLGTNEVARQIEAGTFDFGRYCESEGVEIAIVYPHWYPERPSTWKSAGNWRLARKGPLGGPIINFYGLSEPARTELITHLQEFRDQLPERVAQGGPYIRKLRHQPVRDDDSDVDED</sequence>
<dbReference type="AlphaFoldDB" id="A0A956M1H8"/>
<feature type="compositionally biased region" description="Low complexity" evidence="1">
    <location>
        <begin position="144"/>
        <end position="168"/>
    </location>
</feature>
<reference evidence="3" key="1">
    <citation type="submission" date="2020-04" db="EMBL/GenBank/DDBJ databases">
        <authorList>
            <person name="Zhang T."/>
        </authorList>
    </citation>
    <scope>NUCLEOTIDE SEQUENCE</scope>
    <source>
        <strain evidence="3">HKST-UBA01</strain>
    </source>
</reference>
<feature type="transmembrane region" description="Helical" evidence="2">
    <location>
        <begin position="45"/>
        <end position="65"/>
    </location>
</feature>
<organism evidence="3 4">
    <name type="scientific">Eiseniibacteriota bacterium</name>
    <dbReference type="NCBI Taxonomy" id="2212470"/>
    <lineage>
        <taxon>Bacteria</taxon>
        <taxon>Candidatus Eiseniibacteriota</taxon>
    </lineage>
</organism>
<dbReference type="EMBL" id="JAGQHR010000661">
    <property type="protein sequence ID" value="MCA9729354.1"/>
    <property type="molecule type" value="Genomic_DNA"/>
</dbReference>
<name>A0A956M1H8_UNCEI</name>
<comment type="caution">
    <text evidence="3">The sequence shown here is derived from an EMBL/GenBank/DDBJ whole genome shotgun (WGS) entry which is preliminary data.</text>
</comment>
<accession>A0A956M1H8</accession>
<keyword evidence="2" id="KW-0812">Transmembrane</keyword>
<evidence type="ECO:0000313" key="3">
    <source>
        <dbReference type="EMBL" id="MCA9729354.1"/>
    </source>
</evidence>
<feature type="non-terminal residue" evidence="3">
    <location>
        <position position="1"/>
    </location>
</feature>
<gene>
    <name evidence="3" type="ORF">KC729_16820</name>
</gene>
<evidence type="ECO:0000313" key="4">
    <source>
        <dbReference type="Proteomes" id="UP000697710"/>
    </source>
</evidence>
<keyword evidence="2" id="KW-1133">Transmembrane helix</keyword>
<proteinExistence type="predicted"/>
<feature type="transmembrane region" description="Helical" evidence="2">
    <location>
        <begin position="6"/>
        <end position="38"/>
    </location>
</feature>
<keyword evidence="2" id="KW-0472">Membrane</keyword>
<feature type="region of interest" description="Disordered" evidence="1">
    <location>
        <begin position="131"/>
        <end position="172"/>
    </location>
</feature>